<dbReference type="Pfam" id="PF00990">
    <property type="entry name" value="GGDEF"/>
    <property type="match status" value="1"/>
</dbReference>
<dbReference type="NCBIfam" id="TIGR00229">
    <property type="entry name" value="sensory_box"/>
    <property type="match status" value="1"/>
</dbReference>
<dbReference type="SUPFAM" id="SSF55785">
    <property type="entry name" value="PYP-like sensor domain (PAS domain)"/>
    <property type="match status" value="1"/>
</dbReference>
<dbReference type="Pfam" id="PF13426">
    <property type="entry name" value="PAS_9"/>
    <property type="match status" value="1"/>
</dbReference>
<accession>A0A1M5UZ09</accession>
<feature type="transmembrane region" description="Helical" evidence="1">
    <location>
        <begin position="12"/>
        <end position="30"/>
    </location>
</feature>
<dbReference type="SMART" id="SM01080">
    <property type="entry name" value="CHASE2"/>
    <property type="match status" value="1"/>
</dbReference>
<dbReference type="Pfam" id="PF05226">
    <property type="entry name" value="CHASE2"/>
    <property type="match status" value="1"/>
</dbReference>
<evidence type="ECO:0000259" key="4">
    <source>
        <dbReference type="PROSITE" id="PS50887"/>
    </source>
</evidence>
<keyword evidence="1" id="KW-1133">Transmembrane helix</keyword>
<protein>
    <submittedName>
        <fullName evidence="5">Diguanylate cyclase/phosphodiesterase with PAS/PAC and Chase sensor(S)</fullName>
    </submittedName>
</protein>
<feature type="transmembrane region" description="Helical" evidence="1">
    <location>
        <begin position="276"/>
        <end position="293"/>
    </location>
</feature>
<dbReference type="Gene3D" id="3.30.70.270">
    <property type="match status" value="1"/>
</dbReference>
<name>A0A1M5UZ09_9BRAD</name>
<gene>
    <name evidence="5" type="ORF">SAMN05444169_8768</name>
</gene>
<dbReference type="CDD" id="cd01948">
    <property type="entry name" value="EAL"/>
    <property type="match status" value="1"/>
</dbReference>
<sequence>MGTFLKHYRPHIFVVVALAIVLLCGLHGALRNALTDLRFAWQQRQASGNIVVVAIDAPSIEQIGVWPWPRRLHADLLRRLDSAGVRDVAFDVDFSSPSDPASDRAFVEALERAGGSVVLPSFKQPGTDIGNGSAIHINRPLKPFADHAWSAVVNVTVERDGLVRRYPFGETFNGQYLPAMGAALAEQYAEKQAPFLVDFSIRAASIPKVSYVDVLRGDEATLGKLRDKKVIIGGTALELGDRFSIPNGGVVSGPLLQTLAAESILQNRTLHFTSDAVTLAGLCIIALIMMLSWRRVGAGRRVIILVGMAAAVEVIAVLLQAKFPLILDTSLFHTAIVVYMAAIALDEIDFRDLLGSIAESRFQRIAMSLGDGLVCTDQDRRITVWNPGAAAIFGYEPAEMIGRWFDTICAGSDDIAAVSNAVGEAARARSQSPGGLVMEFDGRRKNGEVFPVEACFSGWQGTESFQHGAILRDISVRKREAERVRYLAEHDSLTGLANRNSLHAGLAAMISAAEAQRREVVLLVAGLDAFQQINDMLGHACGDLVLCAVTERLNAEAGNTALVARLSGDEFAIAIPRADAAETVAALSERIARAFDAPLLAGTRQHRVKVSLGAAVYPEGGRNAGELLANSHLAFCRAKATRRGGYVIFENVIRQELEARLTLEAELVLAAERDEFELFYQPQVRLTDGGVFGAEALIRWRHPVRGLVSPAEFMPVVNTSSISDRIAAWVLETACRQARLWESSGHAVRVGVNLSPSQFQSTDLATAVAEILKSTGLTPSLLELEVTEDILLLDEESVLDTFRRIRALGVRIVFDDFGTGYASLSYLKKFPLDGLKIDRTFVFELLSDSGDAAIVGSTVALSRQLGLSVIAEGIENRATTDLLISMGCEEGQGYFFGRPVPAQAFESQFLAVSQAVDAPGAGRAA</sequence>
<feature type="domain" description="EAL" evidence="3">
    <location>
        <begin position="660"/>
        <end position="913"/>
    </location>
</feature>
<dbReference type="InterPro" id="IPR035919">
    <property type="entry name" value="EAL_sf"/>
</dbReference>
<evidence type="ECO:0000259" key="2">
    <source>
        <dbReference type="PROSITE" id="PS50112"/>
    </source>
</evidence>
<dbReference type="PROSITE" id="PS50112">
    <property type="entry name" value="PAS"/>
    <property type="match status" value="1"/>
</dbReference>
<keyword evidence="1" id="KW-0472">Membrane</keyword>
<dbReference type="PROSITE" id="PS50883">
    <property type="entry name" value="EAL"/>
    <property type="match status" value="1"/>
</dbReference>
<feature type="domain" description="PAS" evidence="2">
    <location>
        <begin position="358"/>
        <end position="403"/>
    </location>
</feature>
<proteinExistence type="predicted"/>
<dbReference type="Gene3D" id="3.20.20.450">
    <property type="entry name" value="EAL domain"/>
    <property type="match status" value="1"/>
</dbReference>
<dbReference type="InterPro" id="IPR029787">
    <property type="entry name" value="Nucleotide_cyclase"/>
</dbReference>
<dbReference type="SMART" id="SM00267">
    <property type="entry name" value="GGDEF"/>
    <property type="match status" value="1"/>
</dbReference>
<dbReference type="InterPro" id="IPR000160">
    <property type="entry name" value="GGDEF_dom"/>
</dbReference>
<evidence type="ECO:0000259" key="3">
    <source>
        <dbReference type="PROSITE" id="PS50883"/>
    </source>
</evidence>
<dbReference type="InterPro" id="IPR001633">
    <property type="entry name" value="EAL_dom"/>
</dbReference>
<feature type="transmembrane region" description="Helical" evidence="1">
    <location>
        <begin position="302"/>
        <end position="319"/>
    </location>
</feature>
<dbReference type="Gene3D" id="3.30.450.20">
    <property type="entry name" value="PAS domain"/>
    <property type="match status" value="1"/>
</dbReference>
<feature type="domain" description="GGDEF" evidence="4">
    <location>
        <begin position="518"/>
        <end position="651"/>
    </location>
</feature>
<dbReference type="SMART" id="SM00052">
    <property type="entry name" value="EAL"/>
    <property type="match status" value="1"/>
</dbReference>
<evidence type="ECO:0000313" key="5">
    <source>
        <dbReference type="EMBL" id="SHH68242.1"/>
    </source>
</evidence>
<dbReference type="InterPro" id="IPR035965">
    <property type="entry name" value="PAS-like_dom_sf"/>
</dbReference>
<dbReference type="NCBIfam" id="TIGR00254">
    <property type="entry name" value="GGDEF"/>
    <property type="match status" value="1"/>
</dbReference>
<dbReference type="PROSITE" id="PS50887">
    <property type="entry name" value="GGDEF"/>
    <property type="match status" value="1"/>
</dbReference>
<evidence type="ECO:0000256" key="1">
    <source>
        <dbReference type="SAM" id="Phobius"/>
    </source>
</evidence>
<dbReference type="InterPro" id="IPR007890">
    <property type="entry name" value="CHASE2"/>
</dbReference>
<organism evidence="5 6">
    <name type="scientific">Bradyrhizobium erythrophlei</name>
    <dbReference type="NCBI Taxonomy" id="1437360"/>
    <lineage>
        <taxon>Bacteria</taxon>
        <taxon>Pseudomonadati</taxon>
        <taxon>Pseudomonadota</taxon>
        <taxon>Alphaproteobacteria</taxon>
        <taxon>Hyphomicrobiales</taxon>
        <taxon>Nitrobacteraceae</taxon>
        <taxon>Bradyrhizobium</taxon>
    </lineage>
</organism>
<dbReference type="Proteomes" id="UP000190675">
    <property type="component" value="Chromosome I"/>
</dbReference>
<keyword evidence="1" id="KW-0812">Transmembrane</keyword>
<dbReference type="InterPro" id="IPR000014">
    <property type="entry name" value="PAS"/>
</dbReference>
<dbReference type="SUPFAM" id="SSF55073">
    <property type="entry name" value="Nucleotide cyclase"/>
    <property type="match status" value="1"/>
</dbReference>
<dbReference type="Pfam" id="PF00563">
    <property type="entry name" value="EAL"/>
    <property type="match status" value="1"/>
</dbReference>
<dbReference type="PANTHER" id="PTHR44757">
    <property type="entry name" value="DIGUANYLATE CYCLASE DGCP"/>
    <property type="match status" value="1"/>
</dbReference>
<dbReference type="PANTHER" id="PTHR44757:SF2">
    <property type="entry name" value="BIOFILM ARCHITECTURE MAINTENANCE PROTEIN MBAA"/>
    <property type="match status" value="1"/>
</dbReference>
<reference evidence="5 6" key="1">
    <citation type="submission" date="2016-11" db="EMBL/GenBank/DDBJ databases">
        <authorList>
            <person name="Jaros S."/>
            <person name="Januszkiewicz K."/>
            <person name="Wedrychowicz H."/>
        </authorList>
    </citation>
    <scope>NUCLEOTIDE SEQUENCE [LARGE SCALE GENOMIC DNA]</scope>
    <source>
        <strain evidence="5 6">GAS242</strain>
    </source>
</reference>
<evidence type="ECO:0000313" key="6">
    <source>
        <dbReference type="Proteomes" id="UP000190675"/>
    </source>
</evidence>
<dbReference type="CDD" id="cd00130">
    <property type="entry name" value="PAS"/>
    <property type="match status" value="1"/>
</dbReference>
<dbReference type="EMBL" id="LT670818">
    <property type="protein sequence ID" value="SHH68242.1"/>
    <property type="molecule type" value="Genomic_DNA"/>
</dbReference>
<dbReference type="CDD" id="cd01949">
    <property type="entry name" value="GGDEF"/>
    <property type="match status" value="1"/>
</dbReference>
<dbReference type="SMART" id="SM00091">
    <property type="entry name" value="PAS"/>
    <property type="match status" value="1"/>
</dbReference>
<dbReference type="InterPro" id="IPR043128">
    <property type="entry name" value="Rev_trsase/Diguanyl_cyclase"/>
</dbReference>
<dbReference type="AlphaFoldDB" id="A0A1M5UZ09"/>
<dbReference type="SUPFAM" id="SSF141868">
    <property type="entry name" value="EAL domain-like"/>
    <property type="match status" value="1"/>
</dbReference>
<dbReference type="OrthoDB" id="9814202at2"/>
<dbReference type="InterPro" id="IPR052155">
    <property type="entry name" value="Biofilm_reg_signaling"/>
</dbReference>